<proteinExistence type="predicted"/>
<dbReference type="GO" id="GO:0003677">
    <property type="term" value="F:DNA binding"/>
    <property type="evidence" value="ECO:0007669"/>
    <property type="project" value="InterPro"/>
</dbReference>
<name>A0A643EWK6_9HYPH</name>
<accession>A0A643EWK6</accession>
<dbReference type="EMBL" id="VZPE01000009">
    <property type="protein sequence ID" value="KAB0568231.1"/>
    <property type="molecule type" value="Genomic_DNA"/>
</dbReference>
<sequence>MDRLGKALGSAERKGVSIFAVAAIRFLFMTGCRRNEALTLQWSWIDFERRIAKLPDSKTDQKVVHLGDSVLSLIKSLQKSPAHRWFFRHQ</sequence>
<keyword evidence="1" id="KW-0233">DNA recombination</keyword>
<dbReference type="GO" id="GO:0015074">
    <property type="term" value="P:DNA integration"/>
    <property type="evidence" value="ECO:0007669"/>
    <property type="project" value="InterPro"/>
</dbReference>
<dbReference type="Gene3D" id="1.10.443.10">
    <property type="entry name" value="Intergrase catalytic core"/>
    <property type="match status" value="1"/>
</dbReference>
<organism evidence="3">
    <name type="scientific">Brucella pituitosa</name>
    <dbReference type="NCBI Taxonomy" id="571256"/>
    <lineage>
        <taxon>Bacteria</taxon>
        <taxon>Pseudomonadati</taxon>
        <taxon>Pseudomonadota</taxon>
        <taxon>Alphaproteobacteria</taxon>
        <taxon>Hyphomicrobiales</taxon>
        <taxon>Brucellaceae</taxon>
        <taxon>Brucella/Ochrobactrum group</taxon>
        <taxon>Brucella</taxon>
    </lineage>
</organism>
<dbReference type="InterPro" id="IPR011010">
    <property type="entry name" value="DNA_brk_join_enz"/>
</dbReference>
<evidence type="ECO:0000313" key="3">
    <source>
        <dbReference type="EMBL" id="KAB0568231.1"/>
    </source>
</evidence>
<reference evidence="3" key="1">
    <citation type="submission" date="2019-09" db="EMBL/GenBank/DDBJ databases">
        <title>Draft genome sequences of 48 bacterial type strains from the CCUG.</title>
        <authorList>
            <person name="Tunovic T."/>
            <person name="Pineiro-Iglesias B."/>
            <person name="Unosson C."/>
            <person name="Inganas E."/>
            <person name="Ohlen M."/>
            <person name="Cardew S."/>
            <person name="Jensie-Markopoulos S."/>
            <person name="Salva-Serra F."/>
            <person name="Jaen-Luchoro D."/>
            <person name="Karlsson R."/>
            <person name="Svensson-Stadler L."/>
            <person name="Chun J."/>
            <person name="Moore E."/>
        </authorList>
    </citation>
    <scope>NUCLEOTIDE SEQUENCE</scope>
    <source>
        <strain evidence="3">CCUG 50899</strain>
    </source>
</reference>
<dbReference type="InterPro" id="IPR013762">
    <property type="entry name" value="Integrase-like_cat_sf"/>
</dbReference>
<dbReference type="SUPFAM" id="SSF56349">
    <property type="entry name" value="DNA breaking-rejoining enzymes"/>
    <property type="match status" value="1"/>
</dbReference>
<dbReference type="PROSITE" id="PS51898">
    <property type="entry name" value="TYR_RECOMBINASE"/>
    <property type="match status" value="1"/>
</dbReference>
<protein>
    <submittedName>
        <fullName evidence="3">Tyrosine-type recombinase/integrase</fullName>
    </submittedName>
</protein>
<dbReference type="InterPro" id="IPR002104">
    <property type="entry name" value="Integrase_catalytic"/>
</dbReference>
<dbReference type="GO" id="GO:0006310">
    <property type="term" value="P:DNA recombination"/>
    <property type="evidence" value="ECO:0007669"/>
    <property type="project" value="UniProtKB-KW"/>
</dbReference>
<gene>
    <name evidence="3" type="ORF">F7Q93_19475</name>
</gene>
<evidence type="ECO:0000259" key="2">
    <source>
        <dbReference type="PROSITE" id="PS51898"/>
    </source>
</evidence>
<comment type="caution">
    <text evidence="3">The sequence shown here is derived from an EMBL/GenBank/DDBJ whole genome shotgun (WGS) entry which is preliminary data.</text>
</comment>
<dbReference type="Pfam" id="PF00589">
    <property type="entry name" value="Phage_integrase"/>
    <property type="match status" value="1"/>
</dbReference>
<dbReference type="AlphaFoldDB" id="A0A643EWK6"/>
<evidence type="ECO:0000256" key="1">
    <source>
        <dbReference type="ARBA" id="ARBA00023172"/>
    </source>
</evidence>
<feature type="domain" description="Tyr recombinase" evidence="2">
    <location>
        <begin position="1"/>
        <end position="90"/>
    </location>
</feature>